<dbReference type="PANTHER" id="PTHR30514">
    <property type="entry name" value="GLUCOKINASE"/>
    <property type="match status" value="1"/>
</dbReference>
<dbReference type="Proteomes" id="UP000294547">
    <property type="component" value="Unassembled WGS sequence"/>
</dbReference>
<comment type="caution">
    <text evidence="6">The sequence shown here is derived from an EMBL/GenBank/DDBJ whole genome shotgun (WGS) entry which is preliminary data.</text>
</comment>
<organism evidence="6 7">
    <name type="scientific">Oharaeibacter diazotrophicus</name>
    <dbReference type="NCBI Taxonomy" id="1920512"/>
    <lineage>
        <taxon>Bacteria</taxon>
        <taxon>Pseudomonadati</taxon>
        <taxon>Pseudomonadota</taxon>
        <taxon>Alphaproteobacteria</taxon>
        <taxon>Hyphomicrobiales</taxon>
        <taxon>Pleomorphomonadaceae</taxon>
        <taxon>Oharaeibacter</taxon>
    </lineage>
</organism>
<dbReference type="Pfam" id="PF01380">
    <property type="entry name" value="SIS"/>
    <property type="match status" value="1"/>
</dbReference>
<dbReference type="InterPro" id="IPR001347">
    <property type="entry name" value="SIS_dom"/>
</dbReference>
<dbReference type="Pfam" id="PF01418">
    <property type="entry name" value="HTH_6"/>
    <property type="match status" value="1"/>
</dbReference>
<evidence type="ECO:0000256" key="1">
    <source>
        <dbReference type="ARBA" id="ARBA00023015"/>
    </source>
</evidence>
<dbReference type="GO" id="GO:0097367">
    <property type="term" value="F:carbohydrate derivative binding"/>
    <property type="evidence" value="ECO:0007669"/>
    <property type="project" value="InterPro"/>
</dbReference>
<gene>
    <name evidence="6" type="ORF">EDD54_0262</name>
</gene>
<dbReference type="PROSITE" id="PS51071">
    <property type="entry name" value="HTH_RPIR"/>
    <property type="match status" value="1"/>
</dbReference>
<feature type="domain" description="HTH rpiR-type" evidence="4">
    <location>
        <begin position="12"/>
        <end position="88"/>
    </location>
</feature>
<dbReference type="Gene3D" id="1.10.10.10">
    <property type="entry name" value="Winged helix-like DNA-binding domain superfamily/Winged helix DNA-binding domain"/>
    <property type="match status" value="1"/>
</dbReference>
<dbReference type="SUPFAM" id="SSF46689">
    <property type="entry name" value="Homeodomain-like"/>
    <property type="match status" value="1"/>
</dbReference>
<dbReference type="RefSeq" id="WP_126537309.1">
    <property type="nucleotide sequence ID" value="NZ_BSPM01000008.1"/>
</dbReference>
<dbReference type="PROSITE" id="PS51464">
    <property type="entry name" value="SIS"/>
    <property type="match status" value="1"/>
</dbReference>
<keyword evidence="3" id="KW-0804">Transcription</keyword>
<dbReference type="InterPro" id="IPR036388">
    <property type="entry name" value="WH-like_DNA-bd_sf"/>
</dbReference>
<proteinExistence type="predicted"/>
<dbReference type="SUPFAM" id="SSF53697">
    <property type="entry name" value="SIS domain"/>
    <property type="match status" value="1"/>
</dbReference>
<evidence type="ECO:0000256" key="2">
    <source>
        <dbReference type="ARBA" id="ARBA00023125"/>
    </source>
</evidence>
<dbReference type="OrthoDB" id="9814005at2"/>
<dbReference type="PANTHER" id="PTHR30514:SF20">
    <property type="entry name" value="TRANSCRIPTIONAL REGULATOR"/>
    <property type="match status" value="1"/>
</dbReference>
<dbReference type="GO" id="GO:1901135">
    <property type="term" value="P:carbohydrate derivative metabolic process"/>
    <property type="evidence" value="ECO:0007669"/>
    <property type="project" value="InterPro"/>
</dbReference>
<evidence type="ECO:0000259" key="4">
    <source>
        <dbReference type="PROSITE" id="PS51071"/>
    </source>
</evidence>
<keyword evidence="1" id="KW-0805">Transcription regulation</keyword>
<name>A0A4R6RIK0_9HYPH</name>
<dbReference type="InterPro" id="IPR046348">
    <property type="entry name" value="SIS_dom_sf"/>
</dbReference>
<dbReference type="InterPro" id="IPR047640">
    <property type="entry name" value="RpiR-like"/>
</dbReference>
<dbReference type="Gene3D" id="3.40.50.10490">
    <property type="entry name" value="Glucose-6-phosphate isomerase like protein, domain 1"/>
    <property type="match status" value="1"/>
</dbReference>
<sequence>MTDTTTPPRDFETLRAALIERRDALPKRLTQVAAFAIDNPDDIAFGTVAAIAAEAQVQPSTLVRFAQALGYAGFSDMQKVFRSRLREGVVDYRERLDALKSREEASGPAGLVEGFAEAAVFSLTRLRQSLDPAALERIVDILVGAETIYVIGQRRAFPVASYLAYALSKIGVRNILVDNVASMAPETLRFATAADALLAVSFTPYAPVTVELARDLAAQKVPIAAITDSAFSPLTQVSSAWVEIVEADFGGFRSVAGTFVLAIALAVAVGERRRAAVSG</sequence>
<dbReference type="InterPro" id="IPR000281">
    <property type="entry name" value="HTH_RpiR"/>
</dbReference>
<keyword evidence="7" id="KW-1185">Reference proteome</keyword>
<dbReference type="AlphaFoldDB" id="A0A4R6RIK0"/>
<evidence type="ECO:0000259" key="5">
    <source>
        <dbReference type="PROSITE" id="PS51464"/>
    </source>
</evidence>
<dbReference type="GO" id="GO:0003700">
    <property type="term" value="F:DNA-binding transcription factor activity"/>
    <property type="evidence" value="ECO:0007669"/>
    <property type="project" value="InterPro"/>
</dbReference>
<protein>
    <submittedName>
        <fullName evidence="6">RpiR family transcriptional regulator</fullName>
    </submittedName>
</protein>
<evidence type="ECO:0000256" key="3">
    <source>
        <dbReference type="ARBA" id="ARBA00023163"/>
    </source>
</evidence>
<accession>A0A4R6RIK0</accession>
<dbReference type="CDD" id="cd05013">
    <property type="entry name" value="SIS_RpiR"/>
    <property type="match status" value="1"/>
</dbReference>
<reference evidence="6 7" key="1">
    <citation type="submission" date="2019-03" db="EMBL/GenBank/DDBJ databases">
        <title>Genomic Encyclopedia of Type Strains, Phase IV (KMG-IV): sequencing the most valuable type-strain genomes for metagenomic binning, comparative biology and taxonomic classification.</title>
        <authorList>
            <person name="Goeker M."/>
        </authorList>
    </citation>
    <scope>NUCLEOTIDE SEQUENCE [LARGE SCALE GENOMIC DNA]</scope>
    <source>
        <strain evidence="6 7">DSM 102969</strain>
    </source>
</reference>
<evidence type="ECO:0000313" key="6">
    <source>
        <dbReference type="EMBL" id="TDP86391.1"/>
    </source>
</evidence>
<dbReference type="InterPro" id="IPR035472">
    <property type="entry name" value="RpiR-like_SIS"/>
</dbReference>
<dbReference type="InterPro" id="IPR009057">
    <property type="entry name" value="Homeodomain-like_sf"/>
</dbReference>
<keyword evidence="2" id="KW-0238">DNA-binding</keyword>
<dbReference type="EMBL" id="SNXY01000006">
    <property type="protein sequence ID" value="TDP86391.1"/>
    <property type="molecule type" value="Genomic_DNA"/>
</dbReference>
<evidence type="ECO:0000313" key="7">
    <source>
        <dbReference type="Proteomes" id="UP000294547"/>
    </source>
</evidence>
<feature type="domain" description="SIS" evidence="5">
    <location>
        <begin position="138"/>
        <end position="276"/>
    </location>
</feature>
<dbReference type="GO" id="GO:0003677">
    <property type="term" value="F:DNA binding"/>
    <property type="evidence" value="ECO:0007669"/>
    <property type="project" value="UniProtKB-KW"/>
</dbReference>